<evidence type="ECO:0000313" key="5">
    <source>
        <dbReference type="EMBL" id="KAK2653932.1"/>
    </source>
</evidence>
<keyword evidence="2" id="KW-0408">Iron</keyword>
<proteinExistence type="predicted"/>
<dbReference type="SUPFAM" id="SSF51197">
    <property type="entry name" value="Clavaminate synthase-like"/>
    <property type="match status" value="1"/>
</dbReference>
<dbReference type="EMBL" id="JANJYI010000004">
    <property type="protein sequence ID" value="KAK2653932.1"/>
    <property type="molecule type" value="Genomic_DNA"/>
</dbReference>
<dbReference type="Proteomes" id="UP001280121">
    <property type="component" value="Unassembled WGS sequence"/>
</dbReference>
<feature type="region of interest" description="Disordered" evidence="3">
    <location>
        <begin position="1"/>
        <end position="31"/>
    </location>
</feature>
<dbReference type="InterPro" id="IPR050231">
    <property type="entry name" value="Iron_ascorbate_oxido_reductase"/>
</dbReference>
<name>A0AAD9X716_9ROSI</name>
<protein>
    <recommendedName>
        <fullName evidence="4">Non-haem dioxygenase N-terminal domain-containing protein</fullName>
    </recommendedName>
</protein>
<dbReference type="GO" id="GO:0046872">
    <property type="term" value="F:metal ion binding"/>
    <property type="evidence" value="ECO:0007669"/>
    <property type="project" value="UniProtKB-KW"/>
</dbReference>
<keyword evidence="6" id="KW-1185">Reference proteome</keyword>
<accession>A0AAD9X716</accession>
<organism evidence="5 6">
    <name type="scientific">Dipteronia dyeriana</name>
    <dbReference type="NCBI Taxonomy" id="168575"/>
    <lineage>
        <taxon>Eukaryota</taxon>
        <taxon>Viridiplantae</taxon>
        <taxon>Streptophyta</taxon>
        <taxon>Embryophyta</taxon>
        <taxon>Tracheophyta</taxon>
        <taxon>Spermatophyta</taxon>
        <taxon>Magnoliopsida</taxon>
        <taxon>eudicotyledons</taxon>
        <taxon>Gunneridae</taxon>
        <taxon>Pentapetalae</taxon>
        <taxon>rosids</taxon>
        <taxon>malvids</taxon>
        <taxon>Sapindales</taxon>
        <taxon>Sapindaceae</taxon>
        <taxon>Hippocastanoideae</taxon>
        <taxon>Acereae</taxon>
        <taxon>Dipteronia</taxon>
    </lineage>
</organism>
<dbReference type="PANTHER" id="PTHR47990">
    <property type="entry name" value="2-OXOGLUTARATE (2OG) AND FE(II)-DEPENDENT OXYGENASE SUPERFAMILY PROTEIN-RELATED"/>
    <property type="match status" value="1"/>
</dbReference>
<dbReference type="Pfam" id="PF14226">
    <property type="entry name" value="DIOX_N"/>
    <property type="match status" value="1"/>
</dbReference>
<dbReference type="Gene3D" id="2.60.120.330">
    <property type="entry name" value="B-lactam Antibiotic, Isopenicillin N Synthase, Chain"/>
    <property type="match status" value="1"/>
</dbReference>
<gene>
    <name evidence="5" type="ORF">Ddye_013788</name>
</gene>
<feature type="domain" description="Non-haem dioxygenase N-terminal" evidence="4">
    <location>
        <begin position="22"/>
        <end position="87"/>
    </location>
</feature>
<evidence type="ECO:0000259" key="4">
    <source>
        <dbReference type="Pfam" id="PF14226"/>
    </source>
</evidence>
<evidence type="ECO:0000256" key="1">
    <source>
        <dbReference type="ARBA" id="ARBA00022723"/>
    </source>
</evidence>
<evidence type="ECO:0000313" key="6">
    <source>
        <dbReference type="Proteomes" id="UP001280121"/>
    </source>
</evidence>
<dbReference type="AlphaFoldDB" id="A0AAD9X716"/>
<dbReference type="InterPro" id="IPR026992">
    <property type="entry name" value="DIOX_N"/>
</dbReference>
<evidence type="ECO:0000256" key="3">
    <source>
        <dbReference type="SAM" id="MobiDB-lite"/>
    </source>
</evidence>
<sequence>MPQSYKQSKPQEPELNHTKNNRNKSQNTKRNTEAHREWGFFYITNHGVSRDLYRKLHSLSKHLFNFPSESKLKVGPSSSVKTYTPHFIASPFFESFRISGPDFFASAQSIVDVLFDEPNSVFSETMKEYGRKMTVLSKTIVEVVLMCLGDDYEKKFYESEFSKCHGYLRIINYSPPEHVEDQDDDDDDDPEIVEGLGMHVDMAV</sequence>
<comment type="caution">
    <text evidence="5">The sequence shown here is derived from an EMBL/GenBank/DDBJ whole genome shotgun (WGS) entry which is preliminary data.</text>
</comment>
<dbReference type="InterPro" id="IPR027443">
    <property type="entry name" value="IPNS-like_sf"/>
</dbReference>
<keyword evidence="1" id="KW-0479">Metal-binding</keyword>
<evidence type="ECO:0000256" key="2">
    <source>
        <dbReference type="ARBA" id="ARBA00023004"/>
    </source>
</evidence>
<reference evidence="5" key="1">
    <citation type="journal article" date="2023" name="Plant J.">
        <title>Genome sequences and population genomics provide insights into the demographic history, inbreeding, and mutation load of two 'living fossil' tree species of Dipteronia.</title>
        <authorList>
            <person name="Feng Y."/>
            <person name="Comes H.P."/>
            <person name="Chen J."/>
            <person name="Zhu S."/>
            <person name="Lu R."/>
            <person name="Zhang X."/>
            <person name="Li P."/>
            <person name="Qiu J."/>
            <person name="Olsen K.M."/>
            <person name="Qiu Y."/>
        </authorList>
    </citation>
    <scope>NUCLEOTIDE SEQUENCE</scope>
    <source>
        <strain evidence="5">KIB01</strain>
    </source>
</reference>